<feature type="domain" description="HAMP" evidence="9">
    <location>
        <begin position="401"/>
        <end position="453"/>
    </location>
</feature>
<dbReference type="GO" id="GO:0007165">
    <property type="term" value="P:signal transduction"/>
    <property type="evidence" value="ECO:0007669"/>
    <property type="project" value="InterPro"/>
</dbReference>
<protein>
    <submittedName>
        <fullName evidence="10">Chemotaxis protein</fullName>
    </submittedName>
</protein>
<comment type="caution">
    <text evidence="10">The sequence shown here is derived from an EMBL/GenBank/DDBJ whole genome shotgun (WGS) entry which is preliminary data.</text>
</comment>
<dbReference type="InterPro" id="IPR033480">
    <property type="entry name" value="sCache_2"/>
</dbReference>
<accession>A0A921TCX6</accession>
<evidence type="ECO:0000256" key="6">
    <source>
        <dbReference type="ARBA" id="ARBA00023136"/>
    </source>
</evidence>
<dbReference type="InterPro" id="IPR041395">
    <property type="entry name" value="McpB_HAMP_3rd"/>
</dbReference>
<dbReference type="Pfam" id="PF18575">
    <property type="entry name" value="HAMP_N3"/>
    <property type="match status" value="1"/>
</dbReference>
<evidence type="ECO:0000256" key="2">
    <source>
        <dbReference type="ARBA" id="ARBA00022475"/>
    </source>
</evidence>
<feature type="domain" description="HAMP" evidence="9">
    <location>
        <begin position="221"/>
        <end position="273"/>
    </location>
</feature>
<dbReference type="Gene3D" id="1.20.120.1530">
    <property type="match status" value="2"/>
</dbReference>
<evidence type="ECO:0000256" key="4">
    <source>
        <dbReference type="ARBA" id="ARBA00022692"/>
    </source>
</evidence>
<dbReference type="Proteomes" id="UP000717981">
    <property type="component" value="Unassembled WGS sequence"/>
</dbReference>
<evidence type="ECO:0000313" key="10">
    <source>
        <dbReference type="EMBL" id="KAF1684321.1"/>
    </source>
</evidence>
<dbReference type="InterPro" id="IPR003660">
    <property type="entry name" value="HAMP_dom"/>
</dbReference>
<dbReference type="OrthoDB" id="8744489at2"/>
<comment type="similarity">
    <text evidence="7">Belongs to the methyl-accepting chemotaxis (MCP) protein family.</text>
</comment>
<evidence type="ECO:0000256" key="8">
    <source>
        <dbReference type="SAM" id="Phobius"/>
    </source>
</evidence>
<keyword evidence="6 8" id="KW-0472">Membrane</keyword>
<gene>
    <name evidence="10" type="ORF">CR938_14185</name>
</gene>
<dbReference type="EMBL" id="PDWK01000133">
    <property type="protein sequence ID" value="KAF1684321.1"/>
    <property type="molecule type" value="Genomic_DNA"/>
</dbReference>
<dbReference type="Pfam" id="PF00672">
    <property type="entry name" value="HAMP"/>
    <property type="match status" value="1"/>
</dbReference>
<dbReference type="InterPro" id="IPR051310">
    <property type="entry name" value="MCP_chemotaxis"/>
</dbReference>
<proteinExistence type="inferred from homology"/>
<evidence type="ECO:0000256" key="3">
    <source>
        <dbReference type="ARBA" id="ARBA00022481"/>
    </source>
</evidence>
<dbReference type="AlphaFoldDB" id="A0A921TCX6"/>
<dbReference type="PANTHER" id="PTHR43531:SF14">
    <property type="entry name" value="METHYL-ACCEPTING CHEMOTAXIS PROTEIN I-RELATED"/>
    <property type="match status" value="1"/>
</dbReference>
<organism evidence="10 11">
    <name type="scientific">Pseudoxanthomonas taiwanensis</name>
    <dbReference type="NCBI Taxonomy" id="176598"/>
    <lineage>
        <taxon>Bacteria</taxon>
        <taxon>Pseudomonadati</taxon>
        <taxon>Pseudomonadota</taxon>
        <taxon>Gammaproteobacteria</taxon>
        <taxon>Lysobacterales</taxon>
        <taxon>Lysobacteraceae</taxon>
        <taxon>Pseudoxanthomonas</taxon>
    </lineage>
</organism>
<comment type="subcellular location">
    <subcellularLocation>
        <location evidence="1">Cell membrane</location>
        <topology evidence="1">Multi-pass membrane protein</topology>
    </subcellularLocation>
</comment>
<feature type="non-terminal residue" evidence="10">
    <location>
        <position position="473"/>
    </location>
</feature>
<evidence type="ECO:0000256" key="5">
    <source>
        <dbReference type="ARBA" id="ARBA00022989"/>
    </source>
</evidence>
<keyword evidence="2" id="KW-1003">Cell membrane</keyword>
<dbReference type="PANTHER" id="PTHR43531">
    <property type="entry name" value="PROTEIN ICFG"/>
    <property type="match status" value="1"/>
</dbReference>
<dbReference type="FunFam" id="1.20.120.1530:FF:000005">
    <property type="entry name" value="Methyl-accepting chemotaxis protein"/>
    <property type="match status" value="1"/>
</dbReference>
<dbReference type="Pfam" id="PF18947">
    <property type="entry name" value="HAMP_2"/>
    <property type="match status" value="1"/>
</dbReference>
<evidence type="ECO:0000256" key="7">
    <source>
        <dbReference type="ARBA" id="ARBA00029447"/>
    </source>
</evidence>
<dbReference type="RefSeq" id="WP_162125605.1">
    <property type="nucleotide sequence ID" value="NZ_PDWK01000133.1"/>
</dbReference>
<keyword evidence="5 8" id="KW-1133">Transmembrane helix</keyword>
<dbReference type="SUPFAM" id="SSF158472">
    <property type="entry name" value="HAMP domain-like"/>
    <property type="match status" value="1"/>
</dbReference>
<keyword evidence="4 8" id="KW-0812">Transmembrane</keyword>
<dbReference type="SMART" id="SM00304">
    <property type="entry name" value="HAMP"/>
    <property type="match status" value="2"/>
</dbReference>
<dbReference type="GO" id="GO:0004888">
    <property type="term" value="F:transmembrane signaling receptor activity"/>
    <property type="evidence" value="ECO:0007669"/>
    <property type="project" value="TreeGrafter"/>
</dbReference>
<dbReference type="SMART" id="SM01049">
    <property type="entry name" value="Cache_2"/>
    <property type="match status" value="1"/>
</dbReference>
<keyword evidence="11" id="KW-1185">Reference proteome</keyword>
<dbReference type="Gene3D" id="3.30.450.20">
    <property type="entry name" value="PAS domain"/>
    <property type="match status" value="1"/>
</dbReference>
<dbReference type="CDD" id="cd06225">
    <property type="entry name" value="HAMP"/>
    <property type="match status" value="1"/>
</dbReference>
<evidence type="ECO:0000313" key="11">
    <source>
        <dbReference type="Proteomes" id="UP000717981"/>
    </source>
</evidence>
<name>A0A921TCX6_9GAMM</name>
<evidence type="ECO:0000256" key="1">
    <source>
        <dbReference type="ARBA" id="ARBA00004651"/>
    </source>
</evidence>
<feature type="transmembrane region" description="Helical" evidence="8">
    <location>
        <begin position="194"/>
        <end position="219"/>
    </location>
</feature>
<reference evidence="10" key="1">
    <citation type="submission" date="2017-10" db="EMBL/GenBank/DDBJ databases">
        <title>Whole genome sequencing of members of genus Pseudoxanthomonas.</title>
        <authorList>
            <person name="Kumar S."/>
            <person name="Bansal K."/>
            <person name="Kaur A."/>
            <person name="Patil P."/>
            <person name="Sharma S."/>
            <person name="Patil P.B."/>
        </authorList>
    </citation>
    <scope>NUCLEOTIDE SEQUENCE</scope>
    <source>
        <strain evidence="10">DSM 22914</strain>
    </source>
</reference>
<dbReference type="GO" id="GO:0005886">
    <property type="term" value="C:plasma membrane"/>
    <property type="evidence" value="ECO:0007669"/>
    <property type="project" value="UniProtKB-SubCell"/>
</dbReference>
<evidence type="ECO:0000259" key="9">
    <source>
        <dbReference type="PROSITE" id="PS50885"/>
    </source>
</evidence>
<dbReference type="GO" id="GO:0006935">
    <property type="term" value="P:chemotaxis"/>
    <property type="evidence" value="ECO:0007669"/>
    <property type="project" value="UniProtKB-KW"/>
</dbReference>
<sequence length="473" mass="51536">MNLRRSTLFRLVSNLSMKRKFLLQSAMIALGIIGLAVIAARTQYLDVIDVRKDGLRVQAEMARGMIQDYARRAESGAMTEQQAREAALEALQAMQGNGGQDYFFVLDRDLDMVMHPRRPDLVGQPLAGVTSPDGRHIFPAMLAAAEAGGGFVDYTWEKPGQARPAKKTSYAFLYEPWGWVVAVGVYTDDTQARAIGFTLIMTLAGGLLVLFNLGLGWLIGGSILASVNRALAAVRGVSRGDLEVRTGHHGRDEIGQMLQAMDGMVHMLERFSHEARHMIAQHAGPDIGHRMPEDFPGVYGELARGINTMMFEHLDAIMDAIAVLQEYASGDLSRDARRLPGSRAVLHEAMDAAKASLMAINGEIRRLAQAAAEGDFSVRGDENAFRHDFLEMVRGLNTMMATADRNLGQLSALLHAIAQGDLTVRMEGDFRGVFARMRDDANATVEQLKAIVPRIQEASGAISTASTEIASGN</sequence>
<dbReference type="Pfam" id="PF17200">
    <property type="entry name" value="sCache_2"/>
    <property type="match status" value="1"/>
</dbReference>
<dbReference type="PROSITE" id="PS50885">
    <property type="entry name" value="HAMP"/>
    <property type="match status" value="2"/>
</dbReference>
<feature type="transmembrane region" description="Helical" evidence="8">
    <location>
        <begin position="21"/>
        <end position="40"/>
    </location>
</feature>
<keyword evidence="3" id="KW-0488">Methylation</keyword>